<keyword evidence="7" id="KW-1185">Reference proteome</keyword>
<organism evidence="6 7">
    <name type="scientific">Nitzschia inconspicua</name>
    <dbReference type="NCBI Taxonomy" id="303405"/>
    <lineage>
        <taxon>Eukaryota</taxon>
        <taxon>Sar</taxon>
        <taxon>Stramenopiles</taxon>
        <taxon>Ochrophyta</taxon>
        <taxon>Bacillariophyta</taxon>
        <taxon>Bacillariophyceae</taxon>
        <taxon>Bacillariophycidae</taxon>
        <taxon>Bacillariales</taxon>
        <taxon>Bacillariaceae</taxon>
        <taxon>Nitzschia</taxon>
    </lineage>
</organism>
<reference evidence="6" key="1">
    <citation type="journal article" date="2021" name="Sci. Rep.">
        <title>Diploid genomic architecture of Nitzschia inconspicua, an elite biomass production diatom.</title>
        <authorList>
            <person name="Oliver A."/>
            <person name="Podell S."/>
            <person name="Pinowska A."/>
            <person name="Traller J.C."/>
            <person name="Smith S.R."/>
            <person name="McClure R."/>
            <person name="Beliaev A."/>
            <person name="Bohutskyi P."/>
            <person name="Hill E.A."/>
            <person name="Rabines A."/>
            <person name="Zheng H."/>
            <person name="Allen L.Z."/>
            <person name="Kuo A."/>
            <person name="Grigoriev I.V."/>
            <person name="Allen A.E."/>
            <person name="Hazlebeck D."/>
            <person name="Allen E.E."/>
        </authorList>
    </citation>
    <scope>NUCLEOTIDE SEQUENCE</scope>
    <source>
        <strain evidence="6">Hildebrandi</strain>
    </source>
</reference>
<keyword evidence="2 4" id="KW-0863">Zinc-finger</keyword>
<evidence type="ECO:0000256" key="4">
    <source>
        <dbReference type="PROSITE-ProRule" id="PRU00134"/>
    </source>
</evidence>
<dbReference type="GO" id="GO:0008270">
    <property type="term" value="F:zinc ion binding"/>
    <property type="evidence" value="ECO:0007669"/>
    <property type="project" value="UniProtKB-KW"/>
</dbReference>
<dbReference type="EMBL" id="JAGRRH010000013">
    <property type="protein sequence ID" value="KAG7359569.1"/>
    <property type="molecule type" value="Genomic_DNA"/>
</dbReference>
<sequence length="314" mass="35641">MLQFEIPGDPIHVTYGYSGVAGVFLAVFDNRLQYDEHASDKVNAVTKAIGVCDGGGSYFDLHTGPDGFGMKVDHATMAVFLKRYGVSEAQIRALPLDVPKPNHEKSGNRCAICEMKTSKICSRCNQIYFCSKECLMKGWPTHKNSKEPKFVRLPIRIVHGLDEEDPYQVVESSCYIDGIEGTFRSDFFPRQDPTWESAYHILYKDDFLTDSSCEENECLKSLVFPYAKSIYGEHINQRERSNRGPPIYFRGNLLVIKAEKMKYPWCSDNTYLDVTKSDTARIMKLLYEVNLAYAARQTAERNASILLAAFSLDR</sequence>
<accession>A0A9K3LC59</accession>
<evidence type="ECO:0000313" key="7">
    <source>
        <dbReference type="Proteomes" id="UP000693970"/>
    </source>
</evidence>
<evidence type="ECO:0000256" key="3">
    <source>
        <dbReference type="ARBA" id="ARBA00022833"/>
    </source>
</evidence>
<dbReference type="InterPro" id="IPR002893">
    <property type="entry name" value="Znf_MYND"/>
</dbReference>
<protein>
    <submittedName>
        <fullName evidence="6">MYND finger domain containing protein</fullName>
    </submittedName>
</protein>
<reference evidence="6" key="2">
    <citation type="submission" date="2021-04" db="EMBL/GenBank/DDBJ databases">
        <authorList>
            <person name="Podell S."/>
        </authorList>
    </citation>
    <scope>NUCLEOTIDE SEQUENCE</scope>
    <source>
        <strain evidence="6">Hildebrandi</strain>
    </source>
</reference>
<comment type="caution">
    <text evidence="6">The sequence shown here is derived from an EMBL/GenBank/DDBJ whole genome shotgun (WGS) entry which is preliminary data.</text>
</comment>
<dbReference type="AlphaFoldDB" id="A0A9K3LC59"/>
<keyword evidence="3" id="KW-0862">Zinc</keyword>
<evidence type="ECO:0000313" key="6">
    <source>
        <dbReference type="EMBL" id="KAG7359569.1"/>
    </source>
</evidence>
<feature type="domain" description="MYND-type" evidence="5">
    <location>
        <begin position="110"/>
        <end position="146"/>
    </location>
</feature>
<dbReference type="Proteomes" id="UP000693970">
    <property type="component" value="Unassembled WGS sequence"/>
</dbReference>
<name>A0A9K3LC59_9STRA</name>
<proteinExistence type="predicted"/>
<evidence type="ECO:0000256" key="2">
    <source>
        <dbReference type="ARBA" id="ARBA00022771"/>
    </source>
</evidence>
<dbReference type="Pfam" id="PF01753">
    <property type="entry name" value="zf-MYND"/>
    <property type="match status" value="1"/>
</dbReference>
<dbReference type="PROSITE" id="PS50865">
    <property type="entry name" value="ZF_MYND_2"/>
    <property type="match status" value="1"/>
</dbReference>
<evidence type="ECO:0000259" key="5">
    <source>
        <dbReference type="PROSITE" id="PS50865"/>
    </source>
</evidence>
<dbReference type="OrthoDB" id="432970at2759"/>
<gene>
    <name evidence="6" type="ORF">IV203_034667</name>
</gene>
<keyword evidence="1" id="KW-0479">Metal-binding</keyword>
<evidence type="ECO:0000256" key="1">
    <source>
        <dbReference type="ARBA" id="ARBA00022723"/>
    </source>
</evidence>